<organism evidence="1 2">
    <name type="scientific">Crocosphaera watsonii WH 0003</name>
    <dbReference type="NCBI Taxonomy" id="423471"/>
    <lineage>
        <taxon>Bacteria</taxon>
        <taxon>Bacillati</taxon>
        <taxon>Cyanobacteriota</taxon>
        <taxon>Cyanophyceae</taxon>
        <taxon>Oscillatoriophycideae</taxon>
        <taxon>Chroococcales</taxon>
        <taxon>Aphanothecaceae</taxon>
        <taxon>Crocosphaera</taxon>
    </lineage>
</organism>
<protein>
    <submittedName>
        <fullName evidence="1">Uncharacterized protein</fullName>
    </submittedName>
</protein>
<dbReference type="PATRIC" id="fig|423471.3.peg.4443"/>
<reference evidence="1 2" key="1">
    <citation type="journal article" date="2011" name="Front. Microbiol.">
        <title>Two Strains of Crocosphaera watsonii with Highly Conserved Genomes are Distinguished by Strain-Specific Features.</title>
        <authorList>
            <person name="Bench S.R."/>
            <person name="Ilikchyan I.N."/>
            <person name="Tripp H.J."/>
            <person name="Zehr J.P."/>
        </authorList>
    </citation>
    <scope>NUCLEOTIDE SEQUENCE [LARGE SCALE GENOMIC DNA]</scope>
    <source>
        <strain evidence="1 2">WH 0003</strain>
    </source>
</reference>
<comment type="caution">
    <text evidence="1">The sequence shown here is derived from an EMBL/GenBank/DDBJ whole genome shotgun (WGS) entry which is preliminary data.</text>
</comment>
<dbReference type="AlphaFoldDB" id="G5JBC9"/>
<sequence length="90" mass="10549">MFTESIIDQFIVKVRLQAVMEEIDEKAALSYAAAKLRLETGEITKYDYYRLIDETNQIFSITPESEADKSLELNRWIEQQLNKLKMTQLS</sequence>
<dbReference type="RefSeq" id="WP_007307498.1">
    <property type="nucleotide sequence ID" value="NZ_AESD01000712.1"/>
</dbReference>
<dbReference type="EMBL" id="AESD01000712">
    <property type="protein sequence ID" value="EHJ10506.1"/>
    <property type="molecule type" value="Genomic_DNA"/>
</dbReference>
<accession>G5JBC9</accession>
<name>G5JBC9_CROWT</name>
<dbReference type="GeneID" id="88768128"/>
<proteinExistence type="predicted"/>
<gene>
    <name evidence="1" type="ORF">CWATWH0003_4745</name>
</gene>
<evidence type="ECO:0000313" key="2">
    <source>
        <dbReference type="Proteomes" id="UP000003477"/>
    </source>
</evidence>
<dbReference type="Proteomes" id="UP000003477">
    <property type="component" value="Unassembled WGS sequence"/>
</dbReference>
<evidence type="ECO:0000313" key="1">
    <source>
        <dbReference type="EMBL" id="EHJ10506.1"/>
    </source>
</evidence>